<feature type="transmembrane region" description="Helical" evidence="6">
    <location>
        <begin position="379"/>
        <end position="397"/>
    </location>
</feature>
<dbReference type="PANTHER" id="PTHR19432:SF34">
    <property type="entry name" value="MEMBRANE-ASSOCIATED TRANSPORTER PROTEIN"/>
    <property type="match status" value="1"/>
</dbReference>
<dbReference type="CDD" id="cd17313">
    <property type="entry name" value="MFS_SLC45_SUC"/>
    <property type="match status" value="1"/>
</dbReference>
<reference evidence="7" key="2">
    <citation type="submission" date="2025-08" db="UniProtKB">
        <authorList>
            <consortium name="Ensembl"/>
        </authorList>
    </citation>
    <scope>IDENTIFICATION</scope>
</reference>
<evidence type="ECO:0000256" key="5">
    <source>
        <dbReference type="ARBA" id="ARBA00023136"/>
    </source>
</evidence>
<dbReference type="Gene3D" id="1.20.1250.20">
    <property type="entry name" value="MFS general substrate transporter like domains"/>
    <property type="match status" value="2"/>
</dbReference>
<dbReference type="eggNOG" id="KOG0637">
    <property type="taxonomic scope" value="Eukaryota"/>
</dbReference>
<reference evidence="8" key="1">
    <citation type="submission" date="2003-08" db="EMBL/GenBank/DDBJ databases">
        <authorList>
            <person name="Birren B."/>
            <person name="Nusbaum C."/>
            <person name="Abebe A."/>
            <person name="Abouelleil A."/>
            <person name="Adekoya E."/>
            <person name="Ait-zahra M."/>
            <person name="Allen N."/>
            <person name="Allen T."/>
            <person name="An P."/>
            <person name="Anderson M."/>
            <person name="Anderson S."/>
            <person name="Arachchi H."/>
            <person name="Armbruster J."/>
            <person name="Bachantsang P."/>
            <person name="Baldwin J."/>
            <person name="Barry A."/>
            <person name="Bayul T."/>
            <person name="Blitshsteyn B."/>
            <person name="Bloom T."/>
            <person name="Blye J."/>
            <person name="Boguslavskiy L."/>
            <person name="Borowsky M."/>
            <person name="Boukhgalter B."/>
            <person name="Brunache A."/>
            <person name="Butler J."/>
            <person name="Calixte N."/>
            <person name="Calvo S."/>
            <person name="Camarata J."/>
            <person name="Campo K."/>
            <person name="Chang J."/>
            <person name="Cheshatsang Y."/>
            <person name="Citroen M."/>
            <person name="Collymore A."/>
            <person name="Considine T."/>
            <person name="Cook A."/>
            <person name="Cooke P."/>
            <person name="Corum B."/>
            <person name="Cuomo C."/>
            <person name="David R."/>
            <person name="Dawoe T."/>
            <person name="Degray S."/>
            <person name="Dodge S."/>
            <person name="Dooley K."/>
            <person name="Dorje P."/>
            <person name="Dorjee K."/>
            <person name="Dorris L."/>
            <person name="Duffey N."/>
            <person name="Dupes A."/>
            <person name="Elkins T."/>
            <person name="Engels R."/>
            <person name="Erickson J."/>
            <person name="Farina A."/>
            <person name="Faro S."/>
            <person name="Ferreira P."/>
            <person name="Fischer H."/>
            <person name="Fitzgerald M."/>
            <person name="Foley K."/>
            <person name="Gage D."/>
            <person name="Galagan J."/>
            <person name="Gearin G."/>
            <person name="Gnerre S."/>
            <person name="Gnirke A."/>
            <person name="Goyette A."/>
            <person name="Graham J."/>
            <person name="Grandbois E."/>
            <person name="Gyaltsen K."/>
            <person name="Hafez N."/>
            <person name="Hagopian D."/>
            <person name="Hagos B."/>
            <person name="Hall J."/>
            <person name="Hatcher B."/>
            <person name="Heller A."/>
            <person name="Higgins H."/>
            <person name="Honan T."/>
            <person name="Horn A."/>
            <person name="Houde N."/>
            <person name="Hughes L."/>
            <person name="Hulme W."/>
            <person name="Husby E."/>
            <person name="Iliev I."/>
            <person name="Jaffe D."/>
            <person name="Jones C."/>
            <person name="Kamal M."/>
            <person name="Kamat A."/>
            <person name="Kamvysselis M."/>
            <person name="Karlsson E."/>
            <person name="Kells C."/>
            <person name="Kieu A."/>
            <person name="Kisner P."/>
            <person name="Kodira C."/>
            <person name="Kulbokas E."/>
            <person name="Labutti K."/>
            <person name="Lama D."/>
            <person name="Landers T."/>
            <person name="Leger J."/>
            <person name="Levine S."/>
            <person name="Lewis D."/>
            <person name="Lewis T."/>
            <person name="Lindblad-toh K."/>
            <person name="Liu X."/>
            <person name="Lokyitsang T."/>
            <person name="Lokyitsang Y."/>
            <person name="Lucien O."/>
            <person name="Lui A."/>
            <person name="Ma L.J."/>
            <person name="Mabbitt R."/>
            <person name="Macdonald J."/>
            <person name="Maclean C."/>
            <person name="Major J."/>
            <person name="Manning J."/>
            <person name="Marabella R."/>
            <person name="Maru K."/>
            <person name="Matthews C."/>
            <person name="Mauceli E."/>
            <person name="Mccarthy M."/>
            <person name="Mcdonough S."/>
            <person name="Mcghee T."/>
            <person name="Meldrim J."/>
            <person name="Meneus L."/>
            <person name="Mesirov J."/>
            <person name="Mihalev A."/>
            <person name="Mihova T."/>
            <person name="Mikkelsen T."/>
            <person name="Mlenga V."/>
            <person name="Moru K."/>
            <person name="Mozes J."/>
            <person name="Mulrain L."/>
            <person name="Munson G."/>
            <person name="Naylor J."/>
            <person name="Newes C."/>
            <person name="Nguyen C."/>
            <person name="Nguyen N."/>
            <person name="Nguyen T."/>
            <person name="Nicol R."/>
            <person name="Nielsen C."/>
            <person name="Nizzari M."/>
            <person name="Norbu C."/>
            <person name="Norbu N."/>
            <person name="O'donnell P."/>
            <person name="Okoawo O."/>
            <person name="O'leary S."/>
            <person name="Omotosho B."/>
            <person name="O'neill K."/>
            <person name="Osman S."/>
            <person name="Parker S."/>
            <person name="Perrin D."/>
            <person name="Phunkhang P."/>
            <person name="Piqani B."/>
            <person name="Purcell S."/>
            <person name="Rachupka T."/>
            <person name="Ramasamy U."/>
            <person name="Rameau R."/>
            <person name="Ray V."/>
            <person name="Raymond C."/>
            <person name="Retta R."/>
            <person name="Richardson S."/>
            <person name="Rise C."/>
            <person name="Rodriguez J."/>
            <person name="Rogers J."/>
            <person name="Rogov P."/>
            <person name="Rutman M."/>
            <person name="Schupbach R."/>
            <person name="Seaman C."/>
            <person name="Settipalli S."/>
            <person name="Sharpe T."/>
            <person name="Sheridan J."/>
            <person name="Sherpa N."/>
            <person name="Shi J."/>
            <person name="Smirnov S."/>
            <person name="Smith C."/>
            <person name="Sougnez C."/>
            <person name="Spencer B."/>
            <person name="Stalker J."/>
            <person name="Stange-thomann N."/>
            <person name="Stavropoulos S."/>
            <person name="Stetson K."/>
            <person name="Stone C."/>
            <person name="Stone S."/>
            <person name="Stubbs M."/>
            <person name="Talamas J."/>
            <person name="Tchuinga P."/>
            <person name="Tenzing P."/>
            <person name="Tesfaye S."/>
            <person name="Theodore J."/>
            <person name="Thoulutsang Y."/>
            <person name="Topham K."/>
            <person name="Towey S."/>
            <person name="Tsamla T."/>
            <person name="Tsomo N."/>
            <person name="Vallee D."/>
            <person name="Vassiliev H."/>
            <person name="Venkataraman V."/>
            <person name="Vinson J."/>
            <person name="Vo A."/>
            <person name="Wade C."/>
            <person name="Wang S."/>
            <person name="Wangchuk T."/>
            <person name="Wangdi T."/>
            <person name="Whittaker C."/>
            <person name="Wilkinson J."/>
            <person name="Wu Y."/>
            <person name="Wyman D."/>
            <person name="Yadav S."/>
            <person name="Yang S."/>
            <person name="Yang X."/>
            <person name="Yeager S."/>
            <person name="Yee E."/>
            <person name="Young G."/>
            <person name="Zainoun J."/>
            <person name="Zembeck L."/>
            <person name="Zimmer A."/>
            <person name="Zody M."/>
            <person name="Lander E."/>
        </authorList>
    </citation>
    <scope>NUCLEOTIDE SEQUENCE [LARGE SCALE GENOMIC DNA]</scope>
</reference>
<accession>H2YY25</accession>
<dbReference type="AlphaFoldDB" id="H2YY25"/>
<feature type="transmembrane region" description="Helical" evidence="6">
    <location>
        <begin position="507"/>
        <end position="529"/>
    </location>
</feature>
<feature type="transmembrane region" description="Helical" evidence="6">
    <location>
        <begin position="165"/>
        <end position="183"/>
    </location>
</feature>
<evidence type="ECO:0008006" key="9">
    <source>
        <dbReference type="Google" id="ProtNLM"/>
    </source>
</evidence>
<name>H2YY25_CIOSA</name>
<reference evidence="7" key="3">
    <citation type="submission" date="2025-09" db="UniProtKB">
        <authorList>
            <consortium name="Ensembl"/>
        </authorList>
    </citation>
    <scope>IDENTIFICATION</scope>
</reference>
<evidence type="ECO:0000313" key="8">
    <source>
        <dbReference type="Proteomes" id="UP000007875"/>
    </source>
</evidence>
<evidence type="ECO:0000313" key="7">
    <source>
        <dbReference type="Ensembl" id="ENSCSAVP00000010236.1"/>
    </source>
</evidence>
<feature type="transmembrane region" description="Helical" evidence="6">
    <location>
        <begin position="432"/>
        <end position="456"/>
    </location>
</feature>
<dbReference type="PANTHER" id="PTHR19432">
    <property type="entry name" value="SUGAR TRANSPORTER"/>
    <property type="match status" value="1"/>
</dbReference>
<dbReference type="Ensembl" id="ENSCSAVT00000010361.1">
    <property type="protein sequence ID" value="ENSCSAVP00000010236.1"/>
    <property type="gene ID" value="ENSCSAVG00000006034.1"/>
</dbReference>
<keyword evidence="2" id="KW-0813">Transport</keyword>
<dbReference type="GO" id="GO:0008506">
    <property type="term" value="F:sucrose:proton symporter activity"/>
    <property type="evidence" value="ECO:0007669"/>
    <property type="project" value="TreeGrafter"/>
</dbReference>
<evidence type="ECO:0000256" key="1">
    <source>
        <dbReference type="ARBA" id="ARBA00004141"/>
    </source>
</evidence>
<evidence type="ECO:0000256" key="6">
    <source>
        <dbReference type="SAM" id="Phobius"/>
    </source>
</evidence>
<feature type="transmembrane region" description="Helical" evidence="6">
    <location>
        <begin position="81"/>
        <end position="100"/>
    </location>
</feature>
<dbReference type="Pfam" id="PF13347">
    <property type="entry name" value="MFS_2"/>
    <property type="match status" value="1"/>
</dbReference>
<protein>
    <recommendedName>
        <fullName evidence="9">Major facilitator superfamily (MFS) profile domain-containing protein</fullName>
    </recommendedName>
</protein>
<sequence length="531" mass="58010">TIIPPKRSKCQMFMNSAIMFGREFCYAVEAGLTTPILLSIGLPSNLYSLVWVISPILGFVLQPIVGNLSDRCKCRWGRRRPFILALSILLILGMTLFLNGEQIVSHFDTNINGRRTADPRSMIIAAITVTIVGVVLFDFSADFIEGPIRAYAMDVCDEEDTKINLFYQAVFTGAGGAFGYASGGVAWTSGTPLGLWFPTDRQVIYTAAAVVFITTCVLNLTSIPESNPMLNAFFLKESDTTCTSLTNEDMNNVKLSPYAEVDPMQSKLLELRSKASSKKKLSANHLDLIEIGESVSDNELIQDSKAENSESGGLKSLMRSIASMPKDLRNLCVCHLFGWVAFLCMALFFTDFVGQVVMQGDPRSPTNSRLGTLYRGVEVGNWGLTINAAVSSIYCFLMKPLMRKIGPRSLYIFGYLTFSVGCLVVALVPSVYIVLCLSSIIGIMSATLYTVPYLLVAQYHENYKHWKGTPQERGIGTDCALVTCMIQLAQIITGLGIGALVNLTGTVTVTVITASIVALLGTLWAAFCVKY</sequence>
<evidence type="ECO:0000256" key="4">
    <source>
        <dbReference type="ARBA" id="ARBA00022989"/>
    </source>
</evidence>
<feature type="transmembrane region" description="Helical" evidence="6">
    <location>
        <begin position="120"/>
        <end position="144"/>
    </location>
</feature>
<proteinExistence type="predicted"/>
<keyword evidence="3 6" id="KW-0812">Transmembrane</keyword>
<keyword evidence="4 6" id="KW-1133">Transmembrane helix</keyword>
<dbReference type="STRING" id="51511.ENSCSAVP00000010236"/>
<dbReference type="SUPFAM" id="SSF103473">
    <property type="entry name" value="MFS general substrate transporter"/>
    <property type="match status" value="1"/>
</dbReference>
<evidence type="ECO:0000256" key="3">
    <source>
        <dbReference type="ARBA" id="ARBA00022692"/>
    </source>
</evidence>
<feature type="transmembrane region" description="Helical" evidence="6">
    <location>
        <begin position="48"/>
        <end position="69"/>
    </location>
</feature>
<feature type="transmembrane region" description="Helical" evidence="6">
    <location>
        <begin position="409"/>
        <end position="426"/>
    </location>
</feature>
<organism evidence="7 8">
    <name type="scientific">Ciona savignyi</name>
    <name type="common">Pacific transparent sea squirt</name>
    <dbReference type="NCBI Taxonomy" id="51511"/>
    <lineage>
        <taxon>Eukaryota</taxon>
        <taxon>Metazoa</taxon>
        <taxon>Chordata</taxon>
        <taxon>Tunicata</taxon>
        <taxon>Ascidiacea</taxon>
        <taxon>Phlebobranchia</taxon>
        <taxon>Cionidae</taxon>
        <taxon>Ciona</taxon>
    </lineage>
</organism>
<keyword evidence="8" id="KW-1185">Reference proteome</keyword>
<dbReference type="InParanoid" id="H2YY25"/>
<dbReference type="GeneTree" id="ENSGT00950000182914"/>
<comment type="subcellular location">
    <subcellularLocation>
        <location evidence="1">Membrane</location>
        <topology evidence="1">Multi-pass membrane protein</topology>
    </subcellularLocation>
</comment>
<dbReference type="GO" id="GO:0016020">
    <property type="term" value="C:membrane"/>
    <property type="evidence" value="ECO:0007669"/>
    <property type="project" value="UniProtKB-SubCell"/>
</dbReference>
<evidence type="ECO:0000256" key="2">
    <source>
        <dbReference type="ARBA" id="ARBA00022448"/>
    </source>
</evidence>
<feature type="transmembrane region" description="Helical" evidence="6">
    <location>
        <begin position="24"/>
        <end position="42"/>
    </location>
</feature>
<feature type="transmembrane region" description="Helical" evidence="6">
    <location>
        <begin position="477"/>
        <end position="501"/>
    </location>
</feature>
<keyword evidence="5 6" id="KW-0472">Membrane</keyword>
<dbReference type="InterPro" id="IPR036259">
    <property type="entry name" value="MFS_trans_sf"/>
</dbReference>
<dbReference type="Proteomes" id="UP000007875">
    <property type="component" value="Unassembled WGS sequence"/>
</dbReference>
<feature type="transmembrane region" description="Helical" evidence="6">
    <location>
        <begin position="328"/>
        <end position="349"/>
    </location>
</feature>
<feature type="transmembrane region" description="Helical" evidence="6">
    <location>
        <begin position="203"/>
        <end position="221"/>
    </location>
</feature>